<dbReference type="EMBL" id="CP002801">
    <property type="protein sequence ID" value="AEH11506.1"/>
    <property type="molecule type" value="Genomic_DNA"/>
</dbReference>
<keyword evidence="2" id="KW-0521">NADP</keyword>
<sequence>MAKTSKSILVTGPTRGQGAAAAAYLLADGWQVRALTRDPSSAAAQALARAGAEIVAGDMHDRASLDAAAQGVHGVFSVQPAWDQPVRDRPGTAIDEVRLGVNVADAARAADIEHFVYTSVGGAERGFATDGGPVQIIAVDDIGAFAALAFARPEGYLGKEIEIAGDELTARQILAVISRATGRSIEYRELSLEAVTQFGPLAGSNLDDLRAAYLFATDKGGWQADIPTLRTLHPGLMDFETWLARQGRAKIEELFRAYPA</sequence>
<gene>
    <name evidence="4" type="ordered locus">FsymDg_4245</name>
</gene>
<reference evidence="4 5" key="1">
    <citation type="submission" date="2011-05" db="EMBL/GenBank/DDBJ databases">
        <title>Complete sequence of chromosome of Frankia symbiont of Datisca glomerata.</title>
        <authorList>
            <consortium name="US DOE Joint Genome Institute"/>
            <person name="Lucas S."/>
            <person name="Han J."/>
            <person name="Lapidus A."/>
            <person name="Cheng J.-F."/>
            <person name="Goodwin L."/>
            <person name="Pitluck S."/>
            <person name="Peters L."/>
            <person name="Mikhailova N."/>
            <person name="Chertkov O."/>
            <person name="Teshima H."/>
            <person name="Han C."/>
            <person name="Tapia R."/>
            <person name="Land M."/>
            <person name="Hauser L."/>
            <person name="Kyrpides N."/>
            <person name="Ivanova N."/>
            <person name="Pagani I."/>
            <person name="Berry A."/>
            <person name="Pawlowski K."/>
            <person name="Persson T."/>
            <person name="Vanden Heuvel B."/>
            <person name="Benson D."/>
            <person name="Woyke T."/>
        </authorList>
    </citation>
    <scope>NUCLEOTIDE SEQUENCE [LARGE SCALE GENOMIC DNA]</scope>
    <source>
        <strain evidence="5">4085684</strain>
    </source>
</reference>
<protein>
    <submittedName>
        <fullName evidence="4">NmrA family protein</fullName>
    </submittedName>
</protein>
<feature type="domain" description="NmrA-like" evidence="3">
    <location>
        <begin position="132"/>
        <end position="198"/>
    </location>
</feature>
<dbReference type="Proteomes" id="UP000001549">
    <property type="component" value="Chromosome"/>
</dbReference>
<organism evidence="4 5">
    <name type="scientific">Candidatus Protofrankia datiscae</name>
    <dbReference type="NCBI Taxonomy" id="2716812"/>
    <lineage>
        <taxon>Bacteria</taxon>
        <taxon>Bacillati</taxon>
        <taxon>Actinomycetota</taxon>
        <taxon>Actinomycetes</taxon>
        <taxon>Frankiales</taxon>
        <taxon>Frankiaceae</taxon>
        <taxon>Protofrankia</taxon>
    </lineage>
</organism>
<dbReference type="eggNOG" id="COG0702">
    <property type="taxonomic scope" value="Bacteria"/>
</dbReference>
<dbReference type="KEGG" id="fsy:FsymDg_4245"/>
<evidence type="ECO:0000313" key="5">
    <source>
        <dbReference type="Proteomes" id="UP000001549"/>
    </source>
</evidence>
<feature type="domain" description="NmrA-like" evidence="3">
    <location>
        <begin position="5"/>
        <end position="125"/>
    </location>
</feature>
<keyword evidence="5" id="KW-1185">Reference proteome</keyword>
<dbReference type="PANTHER" id="PTHR42748:SF7">
    <property type="entry name" value="NMRA LIKE REDOX SENSOR 1-RELATED"/>
    <property type="match status" value="1"/>
</dbReference>
<evidence type="ECO:0000259" key="3">
    <source>
        <dbReference type="Pfam" id="PF05368"/>
    </source>
</evidence>
<name>F8AXT8_9ACTN</name>
<proteinExistence type="inferred from homology"/>
<evidence type="ECO:0000313" key="4">
    <source>
        <dbReference type="EMBL" id="AEH11506.1"/>
    </source>
</evidence>
<dbReference type="HOGENOM" id="CLU_007383_8_2_11"/>
<dbReference type="InterPro" id="IPR051164">
    <property type="entry name" value="NmrA-like_oxidored"/>
</dbReference>
<dbReference type="SUPFAM" id="SSF51735">
    <property type="entry name" value="NAD(P)-binding Rossmann-fold domains"/>
    <property type="match status" value="1"/>
</dbReference>
<dbReference type="RefSeq" id="WP_013875371.1">
    <property type="nucleotide sequence ID" value="NC_015656.1"/>
</dbReference>
<dbReference type="Pfam" id="PF05368">
    <property type="entry name" value="NmrA"/>
    <property type="match status" value="2"/>
</dbReference>
<evidence type="ECO:0000256" key="2">
    <source>
        <dbReference type="ARBA" id="ARBA00022857"/>
    </source>
</evidence>
<dbReference type="AlphaFoldDB" id="F8AXT8"/>
<dbReference type="InterPro" id="IPR008030">
    <property type="entry name" value="NmrA-like"/>
</dbReference>
<dbReference type="Gene3D" id="3.40.50.720">
    <property type="entry name" value="NAD(P)-binding Rossmann-like Domain"/>
    <property type="match status" value="2"/>
</dbReference>
<comment type="similarity">
    <text evidence="1">Belongs to the NmrA-type oxidoreductase family.</text>
</comment>
<accession>F8AXT8</accession>
<dbReference type="InterPro" id="IPR036291">
    <property type="entry name" value="NAD(P)-bd_dom_sf"/>
</dbReference>
<dbReference type="STRING" id="656024.FsymDg_4245"/>
<evidence type="ECO:0000256" key="1">
    <source>
        <dbReference type="ARBA" id="ARBA00006328"/>
    </source>
</evidence>
<dbReference type="PANTHER" id="PTHR42748">
    <property type="entry name" value="NITROGEN METABOLITE REPRESSION PROTEIN NMRA FAMILY MEMBER"/>
    <property type="match status" value="1"/>
</dbReference>